<dbReference type="PANTHER" id="PTHR12526">
    <property type="entry name" value="GLYCOSYLTRANSFERASE"/>
    <property type="match status" value="1"/>
</dbReference>
<reference evidence="2 3" key="1">
    <citation type="submission" date="2020-12" db="EMBL/GenBank/DDBJ databases">
        <title>Bacterial novel species Pedobacter sp. SD-b isolated from soil.</title>
        <authorList>
            <person name="Jung H.-Y."/>
        </authorList>
    </citation>
    <scope>NUCLEOTIDE SEQUENCE [LARGE SCALE GENOMIC DNA]</scope>
    <source>
        <strain evidence="2 3">SD-b</strain>
    </source>
</reference>
<keyword evidence="3" id="KW-1185">Reference proteome</keyword>
<dbReference type="Proteomes" id="UP000660024">
    <property type="component" value="Unassembled WGS sequence"/>
</dbReference>
<proteinExistence type="predicted"/>
<evidence type="ECO:0000259" key="1">
    <source>
        <dbReference type="Pfam" id="PF00534"/>
    </source>
</evidence>
<name>A0ABS1BHK5_9SPHI</name>
<dbReference type="Pfam" id="PF00534">
    <property type="entry name" value="Glycos_transf_1"/>
    <property type="match status" value="1"/>
</dbReference>
<feature type="domain" description="Glycosyl transferase family 1" evidence="1">
    <location>
        <begin position="231"/>
        <end position="394"/>
    </location>
</feature>
<evidence type="ECO:0000313" key="2">
    <source>
        <dbReference type="EMBL" id="MBK0382251.1"/>
    </source>
</evidence>
<protein>
    <submittedName>
        <fullName evidence="2">Glycosyltransferase family 4 protein</fullName>
    </submittedName>
</protein>
<dbReference type="EMBL" id="JAEHFY010000005">
    <property type="protein sequence ID" value="MBK0382251.1"/>
    <property type="molecule type" value="Genomic_DNA"/>
</dbReference>
<evidence type="ECO:0000313" key="3">
    <source>
        <dbReference type="Proteomes" id="UP000660024"/>
    </source>
</evidence>
<sequence>MKVCLINTADHGGGAPVACKRLLQALKPKVDVDLLVQNKRSEDLQIFSTIHNQMGLLKAELNFYLERLPFIAFQEADKTVRFAFSTANTGTDISQNKHIQLAQILHFHWINQGFLSLKNIKSLLGLNKPVVWTLHDMWTFTGGCHYAGVCDHFLNECGNCQFLRTPQEHDISRKGWLKKKEIYKQNRNLVFVACSQWLANVAKSSSLLKNFRVIAIPNPIKTAIYKPLNQASLRKKWNIETEKKIILFGAANINDKRKGLVYLMEALSILKEKNPAANIQFLLFGKNKTLSVNQFPFPAKSFSIINNEQQLVEIYNLADVFVLPSLEDNLPNMVMEALSCAIPVVAFDQGGIPEMIDHQKNGYIAKYRSSEDLANGIGWVLDHPNDDLKNNAREKVLNSYSEEIVAEKYLALYRSLTSS</sequence>
<dbReference type="InterPro" id="IPR001296">
    <property type="entry name" value="Glyco_trans_1"/>
</dbReference>
<dbReference type="Gene3D" id="3.40.50.2000">
    <property type="entry name" value="Glycogen Phosphorylase B"/>
    <property type="match status" value="2"/>
</dbReference>
<comment type="caution">
    <text evidence="2">The sequence shown here is derived from an EMBL/GenBank/DDBJ whole genome shotgun (WGS) entry which is preliminary data.</text>
</comment>
<accession>A0ABS1BHK5</accession>
<dbReference type="SUPFAM" id="SSF53756">
    <property type="entry name" value="UDP-Glycosyltransferase/glycogen phosphorylase"/>
    <property type="match status" value="1"/>
</dbReference>
<organism evidence="2 3">
    <name type="scientific">Pedobacter segetis</name>
    <dbReference type="NCBI Taxonomy" id="2793069"/>
    <lineage>
        <taxon>Bacteria</taxon>
        <taxon>Pseudomonadati</taxon>
        <taxon>Bacteroidota</taxon>
        <taxon>Sphingobacteriia</taxon>
        <taxon>Sphingobacteriales</taxon>
        <taxon>Sphingobacteriaceae</taxon>
        <taxon>Pedobacter</taxon>
    </lineage>
</organism>
<dbReference type="RefSeq" id="WP_200585033.1">
    <property type="nucleotide sequence ID" value="NZ_JAEHFY010000005.1"/>
</dbReference>
<gene>
    <name evidence="2" type="ORF">I5M32_04695</name>
</gene>
<dbReference type="PANTHER" id="PTHR12526:SF637">
    <property type="entry name" value="GLYCOSYLTRANSFERASE EPSF-RELATED"/>
    <property type="match status" value="1"/>
</dbReference>
<dbReference type="CDD" id="cd03825">
    <property type="entry name" value="GT4_WcaC-like"/>
    <property type="match status" value="1"/>
</dbReference>